<comment type="caution">
    <text evidence="2">The sequence shown here is derived from an EMBL/GenBank/DDBJ whole genome shotgun (WGS) entry which is preliminary data.</text>
</comment>
<organism evidence="2 3">
    <name type="scientific">Arcicella rigui</name>
    <dbReference type="NCBI Taxonomy" id="797020"/>
    <lineage>
        <taxon>Bacteria</taxon>
        <taxon>Pseudomonadati</taxon>
        <taxon>Bacteroidota</taxon>
        <taxon>Cytophagia</taxon>
        <taxon>Cytophagales</taxon>
        <taxon>Flectobacillaceae</taxon>
        <taxon>Arcicella</taxon>
    </lineage>
</organism>
<keyword evidence="3" id="KW-1185">Reference proteome</keyword>
<dbReference type="EMBL" id="JAYFUM010000028">
    <property type="protein sequence ID" value="MEA5141540.1"/>
    <property type="molecule type" value="Genomic_DNA"/>
</dbReference>
<evidence type="ECO:0000313" key="2">
    <source>
        <dbReference type="EMBL" id="MEA5141540.1"/>
    </source>
</evidence>
<keyword evidence="1" id="KW-0812">Transmembrane</keyword>
<name>A0ABU5QFA6_9BACT</name>
<protein>
    <submittedName>
        <fullName evidence="2">Uncharacterized protein</fullName>
    </submittedName>
</protein>
<proteinExistence type="predicted"/>
<gene>
    <name evidence="2" type="ORF">VB248_20465</name>
</gene>
<evidence type="ECO:0000313" key="3">
    <source>
        <dbReference type="Proteomes" id="UP001302949"/>
    </source>
</evidence>
<dbReference type="RefSeq" id="WP_323298695.1">
    <property type="nucleotide sequence ID" value="NZ_JAYFUM010000028.1"/>
</dbReference>
<dbReference type="Proteomes" id="UP001302949">
    <property type="component" value="Unassembled WGS sequence"/>
</dbReference>
<sequence length="243" mass="28243">MTTITFGFALIIILIILPGGVFRRAYFSSEFSNYHLRASNFSEIVFTVGVGIFFQALGILFVNYLVPYYYVDFMLIGKLLTNPDHATIAAIGNYIPQIFFYSVFLCFGCFATGRGLMYVVITQRLDEKIPLLRFDNKWNYIFSGKPFAKKKEDEVYKYVNICVSIDDTFVVYSGFLTDYWIGQDGQLEIVELKKVKRKIIDKSYEPNDNEINHTEYDFVVSKLLIPYKQIQNLSITYYDLEEL</sequence>
<keyword evidence="1" id="KW-0472">Membrane</keyword>
<feature type="transmembrane region" description="Helical" evidence="1">
    <location>
        <begin position="6"/>
        <end position="23"/>
    </location>
</feature>
<evidence type="ECO:0000256" key="1">
    <source>
        <dbReference type="SAM" id="Phobius"/>
    </source>
</evidence>
<keyword evidence="1" id="KW-1133">Transmembrane helix</keyword>
<accession>A0ABU5QFA6</accession>
<feature type="transmembrane region" description="Helical" evidence="1">
    <location>
        <begin position="44"/>
        <end position="66"/>
    </location>
</feature>
<reference evidence="2 3" key="1">
    <citation type="submission" date="2023-12" db="EMBL/GenBank/DDBJ databases">
        <title>Novel species of the genus Arcicella isolated from rivers.</title>
        <authorList>
            <person name="Lu H."/>
        </authorList>
    </citation>
    <scope>NUCLEOTIDE SEQUENCE [LARGE SCALE GENOMIC DNA]</scope>
    <source>
        <strain evidence="2 3">KCTC 23307</strain>
    </source>
</reference>